<dbReference type="Proteomes" id="UP000094487">
    <property type="component" value="Unassembled WGS sequence"/>
</dbReference>
<gene>
    <name evidence="1" type="ORF">BFL28_12115</name>
</gene>
<dbReference type="Gene3D" id="2.160.10.10">
    <property type="entry name" value="Hexapeptide repeat proteins"/>
    <property type="match status" value="1"/>
</dbReference>
<dbReference type="OrthoDB" id="9815592at2"/>
<protein>
    <recommendedName>
        <fullName evidence="3">Acyltransferase</fullName>
    </recommendedName>
</protein>
<dbReference type="Pfam" id="PF14602">
    <property type="entry name" value="Hexapep_2"/>
    <property type="match status" value="1"/>
</dbReference>
<dbReference type="CDD" id="cd04647">
    <property type="entry name" value="LbH_MAT_like"/>
    <property type="match status" value="1"/>
</dbReference>
<dbReference type="PANTHER" id="PTHR23416">
    <property type="entry name" value="SIALIC ACID SYNTHASE-RELATED"/>
    <property type="match status" value="1"/>
</dbReference>
<evidence type="ECO:0000313" key="1">
    <source>
        <dbReference type="EMBL" id="ODP39123.1"/>
    </source>
</evidence>
<organism evidence="1 2">
    <name type="scientific">Sphingomonas turrisvirgatae</name>
    <dbReference type="NCBI Taxonomy" id="1888892"/>
    <lineage>
        <taxon>Bacteria</taxon>
        <taxon>Pseudomonadati</taxon>
        <taxon>Pseudomonadota</taxon>
        <taxon>Alphaproteobacteria</taxon>
        <taxon>Sphingomonadales</taxon>
        <taxon>Sphingomonadaceae</taxon>
        <taxon>Sphingomonas</taxon>
    </lineage>
</organism>
<dbReference type="SUPFAM" id="SSF51161">
    <property type="entry name" value="Trimeric LpxA-like enzymes"/>
    <property type="match status" value="1"/>
</dbReference>
<dbReference type="RefSeq" id="WP_069319298.1">
    <property type="nucleotide sequence ID" value="NZ_MDDS01000008.1"/>
</dbReference>
<keyword evidence="2" id="KW-1185">Reference proteome</keyword>
<dbReference type="EMBL" id="MDDS01000008">
    <property type="protein sequence ID" value="ODP39123.1"/>
    <property type="molecule type" value="Genomic_DNA"/>
</dbReference>
<dbReference type="PANTHER" id="PTHR23416:SF78">
    <property type="entry name" value="LIPOPOLYSACCHARIDE BIOSYNTHESIS O-ACETYL TRANSFERASE WBBJ-RELATED"/>
    <property type="match status" value="1"/>
</dbReference>
<reference evidence="1 2" key="1">
    <citation type="submission" date="2016-08" db="EMBL/GenBank/DDBJ databases">
        <title>Draft genome of the agarase producing Sphingomonas sp. MCT13.</title>
        <authorList>
            <person name="D'Andrea M.M."/>
            <person name="Rossolini G.M."/>
            <person name="Thaller M.C."/>
        </authorList>
    </citation>
    <scope>NUCLEOTIDE SEQUENCE [LARGE SCALE GENOMIC DNA]</scope>
    <source>
        <strain evidence="1 2">MCT13</strain>
    </source>
</reference>
<dbReference type="AlphaFoldDB" id="A0A1E3LZG9"/>
<proteinExistence type="predicted"/>
<comment type="caution">
    <text evidence="1">The sequence shown here is derived from an EMBL/GenBank/DDBJ whole genome shotgun (WGS) entry which is preliminary data.</text>
</comment>
<accession>A0A1E3LZG9</accession>
<dbReference type="STRING" id="1888892.BFL28_12115"/>
<evidence type="ECO:0008006" key="3">
    <source>
        <dbReference type="Google" id="ProtNLM"/>
    </source>
</evidence>
<evidence type="ECO:0000313" key="2">
    <source>
        <dbReference type="Proteomes" id="UP000094487"/>
    </source>
</evidence>
<dbReference type="InterPro" id="IPR011004">
    <property type="entry name" value="Trimer_LpxA-like_sf"/>
</dbReference>
<dbReference type="InterPro" id="IPR001451">
    <property type="entry name" value="Hexapep"/>
</dbReference>
<name>A0A1E3LZG9_9SPHN</name>
<sequence>MNLAAAAKRPFVAYGYRDLVSGRFRKRTRISSSATLLERHRIAMGDNVWIGHYCHVDGSAGVSIGEGVQLATWSGILSHGSQDAIRLCGSRYIEIEAAKRPGYTLRPVTIGAFSFVGAGAIILPGVTVGRGCRIDAGAIVTQDVPDFAIVRGVPARIVGDVRDVDARHHADPVVQASYFDPQAMRDWLTTRPSD</sequence>
<dbReference type="InterPro" id="IPR051159">
    <property type="entry name" value="Hexapeptide_acetyltransf"/>
</dbReference>